<keyword evidence="3" id="KW-1185">Reference proteome</keyword>
<dbReference type="Proteomes" id="UP000559256">
    <property type="component" value="Unassembled WGS sequence"/>
</dbReference>
<name>A0A8H5GJS1_9AGAR</name>
<feature type="compositionally biased region" description="Polar residues" evidence="1">
    <location>
        <begin position="231"/>
        <end position="242"/>
    </location>
</feature>
<feature type="compositionally biased region" description="Acidic residues" evidence="1">
    <location>
        <begin position="188"/>
        <end position="207"/>
    </location>
</feature>
<comment type="caution">
    <text evidence="2">The sequence shown here is derived from an EMBL/GenBank/DDBJ whole genome shotgun (WGS) entry which is preliminary data.</text>
</comment>
<evidence type="ECO:0000313" key="2">
    <source>
        <dbReference type="EMBL" id="KAF5366409.1"/>
    </source>
</evidence>
<evidence type="ECO:0000313" key="3">
    <source>
        <dbReference type="Proteomes" id="UP000559256"/>
    </source>
</evidence>
<feature type="region of interest" description="Disordered" evidence="1">
    <location>
        <begin position="40"/>
        <end position="65"/>
    </location>
</feature>
<dbReference type="OrthoDB" id="3071161at2759"/>
<sequence>MAHWQPTRSSGKGPFAGGGGSRWNSYYGILNHSATGRHSPYYRYRHTSSSPPPPPPLRHNMPRTKPQVPTDIYQIPAILDDLADRDPPQLQRAMHSEELKALVLQGKIGTFDVKQNKYVAWERNGLSMRDLKARYEHGTLKAPPVDRPAGDPNTECTGYMVSGTHACLAIPIPSLRARKKGKFAAEADSGDEVDQDQDEVEERDEVELEKGIRQSLDPDQQVHSGRADLQDSASIASGSGSQTTTPRPLPRPSLGAASSFYTDNVASKRRQTDEALITSVIDAAAEGIYNDNPLLHPLNDYEAWPAALKTFTHLTGYTTRSLAMRNRRSLLTKTLHLFNSKEGLESDVFATLRAHTVHCLSCCCYFSPDGYGQHLSQDSRCQGTPALEIVPDLSAVLQSLPLQSLPDIPGVDSSGYVYPETPAIDLAVGQAWQRWHSRAGITHDAWVMISTGFRRCPVCSKCRSYDGHRSHMDAAGACGDVGDDDMQIPPRAERVGSLADEAAERWYAMN</sequence>
<dbReference type="AlphaFoldDB" id="A0A8H5GJS1"/>
<gene>
    <name evidence="2" type="ORF">D9758_009755</name>
</gene>
<organism evidence="2 3">
    <name type="scientific">Tetrapyrgos nigripes</name>
    <dbReference type="NCBI Taxonomy" id="182062"/>
    <lineage>
        <taxon>Eukaryota</taxon>
        <taxon>Fungi</taxon>
        <taxon>Dikarya</taxon>
        <taxon>Basidiomycota</taxon>
        <taxon>Agaricomycotina</taxon>
        <taxon>Agaricomycetes</taxon>
        <taxon>Agaricomycetidae</taxon>
        <taxon>Agaricales</taxon>
        <taxon>Marasmiineae</taxon>
        <taxon>Marasmiaceae</taxon>
        <taxon>Tetrapyrgos</taxon>
    </lineage>
</organism>
<evidence type="ECO:0000256" key="1">
    <source>
        <dbReference type="SAM" id="MobiDB-lite"/>
    </source>
</evidence>
<accession>A0A8H5GJS1</accession>
<feature type="region of interest" description="Disordered" evidence="1">
    <location>
        <begin position="183"/>
        <end position="257"/>
    </location>
</feature>
<protein>
    <submittedName>
        <fullName evidence="2">Uncharacterized protein</fullName>
    </submittedName>
</protein>
<proteinExistence type="predicted"/>
<dbReference type="EMBL" id="JAACJM010000023">
    <property type="protein sequence ID" value="KAF5366409.1"/>
    <property type="molecule type" value="Genomic_DNA"/>
</dbReference>
<reference evidence="2 3" key="1">
    <citation type="journal article" date="2020" name="ISME J.">
        <title>Uncovering the hidden diversity of litter-decomposition mechanisms in mushroom-forming fungi.</title>
        <authorList>
            <person name="Floudas D."/>
            <person name="Bentzer J."/>
            <person name="Ahren D."/>
            <person name="Johansson T."/>
            <person name="Persson P."/>
            <person name="Tunlid A."/>
        </authorList>
    </citation>
    <scope>NUCLEOTIDE SEQUENCE [LARGE SCALE GENOMIC DNA]</scope>
    <source>
        <strain evidence="2 3">CBS 291.85</strain>
    </source>
</reference>